<keyword evidence="4" id="KW-1185">Reference proteome</keyword>
<dbReference type="SUPFAM" id="SSF102198">
    <property type="entry name" value="Putative cyclase"/>
    <property type="match status" value="1"/>
</dbReference>
<dbReference type="PANTHER" id="PTHR34861">
    <property type="match status" value="1"/>
</dbReference>
<dbReference type="InterPro" id="IPR007325">
    <property type="entry name" value="KFase/CYL"/>
</dbReference>
<dbReference type="STRING" id="105696.A0A1Y2LZH7"/>
<dbReference type="Pfam" id="PF04199">
    <property type="entry name" value="Cyclase"/>
    <property type="match status" value="1"/>
</dbReference>
<dbReference type="EMBL" id="KZ107844">
    <property type="protein sequence ID" value="OSS49132.1"/>
    <property type="molecule type" value="Genomic_DNA"/>
</dbReference>
<feature type="region of interest" description="Disordered" evidence="2">
    <location>
        <begin position="1"/>
        <end position="20"/>
    </location>
</feature>
<dbReference type="Proteomes" id="UP000193240">
    <property type="component" value="Unassembled WGS sequence"/>
</dbReference>
<evidence type="ECO:0000313" key="3">
    <source>
        <dbReference type="EMBL" id="OSS49132.1"/>
    </source>
</evidence>
<evidence type="ECO:0008006" key="5">
    <source>
        <dbReference type="Google" id="ProtNLM"/>
    </source>
</evidence>
<gene>
    <name evidence="3" type="ORF">B5807_05734</name>
</gene>
<dbReference type="InParanoid" id="A0A1Y2LZH7"/>
<accession>A0A1Y2LZH7</accession>
<organism evidence="3 4">
    <name type="scientific">Epicoccum nigrum</name>
    <name type="common">Soil fungus</name>
    <name type="synonym">Epicoccum purpurascens</name>
    <dbReference type="NCBI Taxonomy" id="105696"/>
    <lineage>
        <taxon>Eukaryota</taxon>
        <taxon>Fungi</taxon>
        <taxon>Dikarya</taxon>
        <taxon>Ascomycota</taxon>
        <taxon>Pezizomycotina</taxon>
        <taxon>Dothideomycetes</taxon>
        <taxon>Pleosporomycetidae</taxon>
        <taxon>Pleosporales</taxon>
        <taxon>Pleosporineae</taxon>
        <taxon>Didymellaceae</taxon>
        <taxon>Epicoccum</taxon>
    </lineage>
</organism>
<comment type="similarity">
    <text evidence="1">Belongs to the Cyclase 1 superfamily.</text>
</comment>
<dbReference type="PANTHER" id="PTHR34861:SF11">
    <property type="entry name" value="CYCLASE"/>
    <property type="match status" value="1"/>
</dbReference>
<evidence type="ECO:0000313" key="4">
    <source>
        <dbReference type="Proteomes" id="UP000193240"/>
    </source>
</evidence>
<evidence type="ECO:0000256" key="2">
    <source>
        <dbReference type="SAM" id="MobiDB-lite"/>
    </source>
</evidence>
<dbReference type="OMA" id="WCLAGWG"/>
<evidence type="ECO:0000256" key="1">
    <source>
        <dbReference type="ARBA" id="ARBA00007865"/>
    </source>
</evidence>
<reference evidence="3 4" key="1">
    <citation type="journal article" date="2017" name="Genome Announc.">
        <title>Genome sequence of the saprophytic ascomycete Epicoccum nigrum ICMP 19927 strain isolated from New Zealand.</title>
        <authorList>
            <person name="Fokin M."/>
            <person name="Fleetwood D."/>
            <person name="Weir B.S."/>
            <person name="Villas-Boas S.G."/>
        </authorList>
    </citation>
    <scope>NUCLEOTIDE SEQUENCE [LARGE SCALE GENOMIC DNA]</scope>
    <source>
        <strain evidence="3 4">ICMP 19927</strain>
    </source>
</reference>
<dbReference type="GO" id="GO:0019441">
    <property type="term" value="P:L-tryptophan catabolic process to kynurenine"/>
    <property type="evidence" value="ECO:0007669"/>
    <property type="project" value="InterPro"/>
</dbReference>
<proteinExistence type="inferred from homology"/>
<dbReference type="InterPro" id="IPR037175">
    <property type="entry name" value="KFase_sf"/>
</dbReference>
<dbReference type="Gene3D" id="3.50.30.50">
    <property type="entry name" value="Putative cyclase"/>
    <property type="match status" value="1"/>
</dbReference>
<dbReference type="GO" id="GO:0004061">
    <property type="term" value="F:arylformamidase activity"/>
    <property type="evidence" value="ECO:0007669"/>
    <property type="project" value="InterPro"/>
</dbReference>
<sequence length="342" mass="37810">MEQRTRPPFSELPLDKEGPPGNAWGLYGFDDELGALNMITPSTVKSAAQEIQTGERVSLDWTLNLPSHPSFGRPSFGWRMENRTHPDGTKRIVNDDHLDINTQSSSQWDGFRHYGYQQAARYYGGRTQQDIENTAIIGIDKIAHSGGITARAVILDYPRYLQKQGREAIDALSSHAITPRELKDMLAATGVQPRDGDMLLVRTGFTAQYEKLGEKEREDLASKPPTFAGVESSKETLKWIWESGFVAVAGDAPSFEMAPLVGEHTQPGGIWKGEEWEGDMQGGGLLHQWLLGGWGVMIGEMWDLERLCEKAEQLGRWTCFVSSVPLKVPGGVASPPNAVAIF</sequence>
<protein>
    <recommendedName>
        <fullName evidence="5">Cyclase</fullName>
    </recommendedName>
</protein>
<name>A0A1Y2LZH7_EPING</name>
<dbReference type="AlphaFoldDB" id="A0A1Y2LZH7"/>